<feature type="domain" description="HTH tetR-type" evidence="3">
    <location>
        <begin position="8"/>
        <end position="68"/>
    </location>
</feature>
<dbReference type="InterPro" id="IPR050624">
    <property type="entry name" value="HTH-type_Tx_Regulator"/>
</dbReference>
<evidence type="ECO:0000256" key="2">
    <source>
        <dbReference type="PROSITE-ProRule" id="PRU00335"/>
    </source>
</evidence>
<dbReference type="PANTHER" id="PTHR43479:SF11">
    <property type="entry name" value="ACREF_ENVCD OPERON REPRESSOR-RELATED"/>
    <property type="match status" value="1"/>
</dbReference>
<dbReference type="EMBL" id="PGXC01000058">
    <property type="protein sequence ID" value="PKK88204.1"/>
    <property type="molecule type" value="Genomic_DNA"/>
</dbReference>
<dbReference type="SUPFAM" id="SSF48498">
    <property type="entry name" value="Tetracyclin repressor-like, C-terminal domain"/>
    <property type="match status" value="1"/>
</dbReference>
<protein>
    <recommendedName>
        <fullName evidence="3">HTH tetR-type domain-containing protein</fullName>
    </recommendedName>
</protein>
<dbReference type="InterPro" id="IPR009057">
    <property type="entry name" value="Homeodomain-like_sf"/>
</dbReference>
<accession>A0A2N1PIP2</accession>
<reference evidence="4 5" key="1">
    <citation type="journal article" date="2017" name="ISME J.">
        <title>Potential for microbial H2 and metal transformations associated with novel bacteria and archaea in deep terrestrial subsurface sediments.</title>
        <authorList>
            <person name="Hernsdorf A.W."/>
            <person name="Amano Y."/>
            <person name="Miyakawa K."/>
            <person name="Ise K."/>
            <person name="Suzuki Y."/>
            <person name="Anantharaman K."/>
            <person name="Probst A."/>
            <person name="Burstein D."/>
            <person name="Thomas B.C."/>
            <person name="Banfield J.F."/>
        </authorList>
    </citation>
    <scope>NUCLEOTIDE SEQUENCE [LARGE SCALE GENOMIC DNA]</scope>
    <source>
        <strain evidence="4">HGW-Wallbacteria-1</strain>
    </source>
</reference>
<name>A0A2N1PIP2_9BACT</name>
<dbReference type="Pfam" id="PF00440">
    <property type="entry name" value="TetR_N"/>
    <property type="match status" value="1"/>
</dbReference>
<proteinExistence type="predicted"/>
<dbReference type="AlphaFoldDB" id="A0A2N1PIP2"/>
<comment type="caution">
    <text evidence="4">The sequence shown here is derived from an EMBL/GenBank/DDBJ whole genome shotgun (WGS) entry which is preliminary data.</text>
</comment>
<dbReference type="PROSITE" id="PS50977">
    <property type="entry name" value="HTH_TETR_2"/>
    <property type="match status" value="1"/>
</dbReference>
<dbReference type="Gene3D" id="1.10.10.60">
    <property type="entry name" value="Homeodomain-like"/>
    <property type="match status" value="1"/>
</dbReference>
<gene>
    <name evidence="4" type="ORF">CVV64_19810</name>
</gene>
<evidence type="ECO:0000259" key="3">
    <source>
        <dbReference type="PROSITE" id="PS50977"/>
    </source>
</evidence>
<evidence type="ECO:0000313" key="4">
    <source>
        <dbReference type="EMBL" id="PKK88204.1"/>
    </source>
</evidence>
<feature type="DNA-binding region" description="H-T-H motif" evidence="2">
    <location>
        <begin position="31"/>
        <end position="50"/>
    </location>
</feature>
<dbReference type="PRINTS" id="PR00455">
    <property type="entry name" value="HTHTETR"/>
</dbReference>
<dbReference type="InterPro" id="IPR001647">
    <property type="entry name" value="HTH_TetR"/>
</dbReference>
<dbReference type="Gene3D" id="1.10.357.10">
    <property type="entry name" value="Tetracycline Repressor, domain 2"/>
    <property type="match status" value="1"/>
</dbReference>
<dbReference type="SUPFAM" id="SSF46689">
    <property type="entry name" value="Homeodomain-like"/>
    <property type="match status" value="1"/>
</dbReference>
<evidence type="ECO:0000313" key="5">
    <source>
        <dbReference type="Proteomes" id="UP000233256"/>
    </source>
</evidence>
<sequence length="206" mass="23800">MRQAERKELTHKKIVDASIKVFADRGLDAAKLEDIAKVAGIGKGSIYNYYESKEELYYGIVEYAYSEIFDREDPEIGPDTTLEDVMRFKLTAYYTFAQEHPDTFKMIFKGMARLDKAWYQNLRKFFLQHVERDAEILQRYGIVPEGMGHPSDELTLVIMSIVDTAIFNWLIEGQNTRLTDKVETLVNMLVGGLERIWQKNGQGKAK</sequence>
<dbReference type="GO" id="GO:0003677">
    <property type="term" value="F:DNA binding"/>
    <property type="evidence" value="ECO:0007669"/>
    <property type="project" value="UniProtKB-UniRule"/>
</dbReference>
<dbReference type="Proteomes" id="UP000233256">
    <property type="component" value="Unassembled WGS sequence"/>
</dbReference>
<evidence type="ECO:0000256" key="1">
    <source>
        <dbReference type="ARBA" id="ARBA00023125"/>
    </source>
</evidence>
<keyword evidence="1 2" id="KW-0238">DNA-binding</keyword>
<organism evidence="4 5">
    <name type="scientific">Candidatus Wallbacteria bacterium HGW-Wallbacteria-1</name>
    <dbReference type="NCBI Taxonomy" id="2013854"/>
    <lineage>
        <taxon>Bacteria</taxon>
        <taxon>Candidatus Walliibacteriota</taxon>
    </lineage>
</organism>
<dbReference type="PANTHER" id="PTHR43479">
    <property type="entry name" value="ACREF/ENVCD OPERON REPRESSOR-RELATED"/>
    <property type="match status" value="1"/>
</dbReference>
<dbReference type="InterPro" id="IPR036271">
    <property type="entry name" value="Tet_transcr_reg_TetR-rel_C_sf"/>
</dbReference>